<keyword evidence="3" id="KW-1185">Reference proteome</keyword>
<feature type="domain" description="Heterokaryon incompatibility" evidence="1">
    <location>
        <begin position="63"/>
        <end position="218"/>
    </location>
</feature>
<feature type="non-terminal residue" evidence="2">
    <location>
        <position position="366"/>
    </location>
</feature>
<evidence type="ECO:0000313" key="3">
    <source>
        <dbReference type="Proteomes" id="UP000244855"/>
    </source>
</evidence>
<organism evidence="2 3">
    <name type="scientific">Periconia macrospinosa</name>
    <dbReference type="NCBI Taxonomy" id="97972"/>
    <lineage>
        <taxon>Eukaryota</taxon>
        <taxon>Fungi</taxon>
        <taxon>Dikarya</taxon>
        <taxon>Ascomycota</taxon>
        <taxon>Pezizomycotina</taxon>
        <taxon>Dothideomycetes</taxon>
        <taxon>Pleosporomycetidae</taxon>
        <taxon>Pleosporales</taxon>
        <taxon>Massarineae</taxon>
        <taxon>Periconiaceae</taxon>
        <taxon>Periconia</taxon>
    </lineage>
</organism>
<proteinExistence type="predicted"/>
<dbReference type="Pfam" id="PF06985">
    <property type="entry name" value="HET"/>
    <property type="match status" value="1"/>
</dbReference>
<protein>
    <submittedName>
        <fullName evidence="2">HET-domain-containing protein</fullName>
    </submittedName>
</protein>
<dbReference type="AlphaFoldDB" id="A0A2V1DDF5"/>
<dbReference type="Proteomes" id="UP000244855">
    <property type="component" value="Unassembled WGS sequence"/>
</dbReference>
<name>A0A2V1DDF5_9PLEO</name>
<dbReference type="OrthoDB" id="2958217at2759"/>
<sequence length="366" mass="42204">MSSRAVFEQARHWIHHCKDNHAKCRQADSDLRLPTRLVSIDRNSTGISARLCDGQSLPCNTEYLTLSHCWGTAEFMTLRENNKDSFYISIPVERLARTFQDAMYATAVLGFKYIWIDSLCIIQDAPNNADWRFEAAKMCGVYKNATCNLAALAAPNGNAGIFTRRNRYESMPTKVSVNWLTVKAADGTLPSVVYPHRYNYWQGMQKGPLFDRAWVVQEQLLAKRTLIFGDNEVFWECSERCASEVWPSGMSSPFLPSATPMRQLFRINDPHLDRVSSKNEVFAMWRRLVQHYSRRELSHLSDRLPAIQGIVTEFQRRLKDRYMYGLWEGDLTESLLWQSLSQDVTTPDYSRAPSWSWASTDHEVGY</sequence>
<evidence type="ECO:0000259" key="1">
    <source>
        <dbReference type="Pfam" id="PF06985"/>
    </source>
</evidence>
<accession>A0A2V1DDF5</accession>
<dbReference type="InterPro" id="IPR010730">
    <property type="entry name" value="HET"/>
</dbReference>
<dbReference type="EMBL" id="KZ805475">
    <property type="protein sequence ID" value="PVH96061.1"/>
    <property type="molecule type" value="Genomic_DNA"/>
</dbReference>
<gene>
    <name evidence="2" type="ORF">DM02DRAFT_570148</name>
</gene>
<dbReference type="PANTHER" id="PTHR33112:SF8">
    <property type="entry name" value="HETEROKARYON INCOMPATIBILITY DOMAIN-CONTAINING PROTEIN"/>
    <property type="match status" value="1"/>
</dbReference>
<dbReference type="PANTHER" id="PTHR33112">
    <property type="entry name" value="DOMAIN PROTEIN, PUTATIVE-RELATED"/>
    <property type="match status" value="1"/>
</dbReference>
<evidence type="ECO:0000313" key="2">
    <source>
        <dbReference type="EMBL" id="PVH96061.1"/>
    </source>
</evidence>
<reference evidence="2 3" key="1">
    <citation type="journal article" date="2018" name="Sci. Rep.">
        <title>Comparative genomics provides insights into the lifestyle and reveals functional heterogeneity of dark septate endophytic fungi.</title>
        <authorList>
            <person name="Knapp D.G."/>
            <person name="Nemeth J.B."/>
            <person name="Barry K."/>
            <person name="Hainaut M."/>
            <person name="Henrissat B."/>
            <person name="Johnson J."/>
            <person name="Kuo A."/>
            <person name="Lim J.H.P."/>
            <person name="Lipzen A."/>
            <person name="Nolan M."/>
            <person name="Ohm R.A."/>
            <person name="Tamas L."/>
            <person name="Grigoriev I.V."/>
            <person name="Spatafora J.W."/>
            <person name="Nagy L.G."/>
            <person name="Kovacs G.M."/>
        </authorList>
    </citation>
    <scope>NUCLEOTIDE SEQUENCE [LARGE SCALE GENOMIC DNA]</scope>
    <source>
        <strain evidence="2 3">DSE2036</strain>
    </source>
</reference>